<dbReference type="EMBL" id="JAGMVJ010000005">
    <property type="protein sequence ID" value="KAH7090843.1"/>
    <property type="molecule type" value="Genomic_DNA"/>
</dbReference>
<gene>
    <name evidence="2" type="ORF">FB567DRAFT_590215</name>
</gene>
<name>A0A8K0RAV4_9PLEO</name>
<protein>
    <submittedName>
        <fullName evidence="2">Uncharacterized protein</fullName>
    </submittedName>
</protein>
<dbReference type="Proteomes" id="UP000813461">
    <property type="component" value="Unassembled WGS sequence"/>
</dbReference>
<evidence type="ECO:0000313" key="3">
    <source>
        <dbReference type="Proteomes" id="UP000813461"/>
    </source>
</evidence>
<feature type="region of interest" description="Disordered" evidence="1">
    <location>
        <begin position="141"/>
        <end position="190"/>
    </location>
</feature>
<organism evidence="2 3">
    <name type="scientific">Paraphoma chrysanthemicola</name>
    <dbReference type="NCBI Taxonomy" id="798071"/>
    <lineage>
        <taxon>Eukaryota</taxon>
        <taxon>Fungi</taxon>
        <taxon>Dikarya</taxon>
        <taxon>Ascomycota</taxon>
        <taxon>Pezizomycotina</taxon>
        <taxon>Dothideomycetes</taxon>
        <taxon>Pleosporomycetidae</taxon>
        <taxon>Pleosporales</taxon>
        <taxon>Pleosporineae</taxon>
        <taxon>Phaeosphaeriaceae</taxon>
        <taxon>Paraphoma</taxon>
    </lineage>
</organism>
<keyword evidence="3" id="KW-1185">Reference proteome</keyword>
<evidence type="ECO:0000256" key="1">
    <source>
        <dbReference type="SAM" id="MobiDB-lite"/>
    </source>
</evidence>
<sequence>MFEAQFSDKFEIEQEVIYLIWKEDQIEVTNIGWTKLAEGYSHNARTSAREWDTALQFLIDHSVYVKNLDHIADKVKYEVEAVGEELEQRVSTERTQRDKELNESFRMAHKAIDRHRDSTISVTKLKPFRRATTIAESMRQMVSESHRLHGASELREDAPEQEQDEDDAVGENEGEVIEDQTTEVRSGARDGIRQHAQLALLSVERLSERRRWRQQMHDEIDRGEL</sequence>
<accession>A0A8K0RAV4</accession>
<dbReference type="OrthoDB" id="5427517at2759"/>
<reference evidence="2" key="1">
    <citation type="journal article" date="2021" name="Nat. Commun.">
        <title>Genetic determinants of endophytism in the Arabidopsis root mycobiome.</title>
        <authorList>
            <person name="Mesny F."/>
            <person name="Miyauchi S."/>
            <person name="Thiergart T."/>
            <person name="Pickel B."/>
            <person name="Atanasova L."/>
            <person name="Karlsson M."/>
            <person name="Huettel B."/>
            <person name="Barry K.W."/>
            <person name="Haridas S."/>
            <person name="Chen C."/>
            <person name="Bauer D."/>
            <person name="Andreopoulos W."/>
            <person name="Pangilinan J."/>
            <person name="LaButti K."/>
            <person name="Riley R."/>
            <person name="Lipzen A."/>
            <person name="Clum A."/>
            <person name="Drula E."/>
            <person name="Henrissat B."/>
            <person name="Kohler A."/>
            <person name="Grigoriev I.V."/>
            <person name="Martin F.M."/>
            <person name="Hacquard S."/>
        </authorList>
    </citation>
    <scope>NUCLEOTIDE SEQUENCE</scope>
    <source>
        <strain evidence="2">MPI-SDFR-AT-0120</strain>
    </source>
</reference>
<feature type="compositionally biased region" description="Acidic residues" evidence="1">
    <location>
        <begin position="159"/>
        <end position="181"/>
    </location>
</feature>
<feature type="compositionally biased region" description="Basic and acidic residues" evidence="1">
    <location>
        <begin position="144"/>
        <end position="158"/>
    </location>
</feature>
<comment type="caution">
    <text evidence="2">The sequence shown here is derived from an EMBL/GenBank/DDBJ whole genome shotgun (WGS) entry which is preliminary data.</text>
</comment>
<evidence type="ECO:0000313" key="2">
    <source>
        <dbReference type="EMBL" id="KAH7090843.1"/>
    </source>
</evidence>
<proteinExistence type="predicted"/>
<dbReference type="AlphaFoldDB" id="A0A8K0RAV4"/>